<proteinExistence type="inferred from homology"/>
<dbReference type="HOGENOM" id="CLU_022291_4_1_11"/>
<reference evidence="9 11" key="2">
    <citation type="submission" date="2018-12" db="EMBL/GenBank/DDBJ databases">
        <authorList>
            <consortium name="Pathogen Informatics"/>
        </authorList>
    </citation>
    <scope>NUCLEOTIDE SEQUENCE [LARGE SCALE GENOMIC DNA]</scope>
    <source>
        <strain evidence="9 11">NCTC949</strain>
    </source>
</reference>
<gene>
    <name evidence="4 8" type="primary">murE</name>
    <name evidence="9" type="ORF">NCTC949_01968</name>
    <name evidence="8" type="ORF">UL82_07000</name>
</gene>
<keyword evidence="2 4" id="KW-0132">Cell division</keyword>
<evidence type="ECO:0000313" key="11">
    <source>
        <dbReference type="Proteomes" id="UP000271380"/>
    </source>
</evidence>
<dbReference type="AlphaFoldDB" id="A0A0F6R0Y9"/>
<dbReference type="SUPFAM" id="SSF53623">
    <property type="entry name" value="MurD-like peptide ligases, catalytic domain"/>
    <property type="match status" value="1"/>
</dbReference>
<feature type="binding site" evidence="4">
    <location>
        <position position="34"/>
    </location>
    <ligand>
        <name>UDP-N-acetyl-alpha-D-muramoyl-L-alanyl-D-glutamate</name>
        <dbReference type="ChEBI" id="CHEBI:83900"/>
    </ligand>
</feature>
<comment type="catalytic activity">
    <reaction evidence="4">
        <text>UDP-N-acetyl-alpha-D-muramoyl-L-alanyl-D-glutamate + meso-2,6-diaminopimelate + ATP = UDP-N-acetyl-alpha-D-muramoyl-L-alanyl-gamma-D-glutamyl-meso-2,6-diaminopimelate + ADP + phosphate + H(+)</text>
        <dbReference type="Rhea" id="RHEA:23676"/>
        <dbReference type="ChEBI" id="CHEBI:15378"/>
        <dbReference type="ChEBI" id="CHEBI:30616"/>
        <dbReference type="ChEBI" id="CHEBI:43474"/>
        <dbReference type="ChEBI" id="CHEBI:57791"/>
        <dbReference type="ChEBI" id="CHEBI:83900"/>
        <dbReference type="ChEBI" id="CHEBI:83905"/>
        <dbReference type="ChEBI" id="CHEBI:456216"/>
        <dbReference type="EC" id="6.3.2.13"/>
    </reaction>
</comment>
<dbReference type="InterPro" id="IPR036565">
    <property type="entry name" value="Mur-like_cat_sf"/>
</dbReference>
<dbReference type="GO" id="GO:0051301">
    <property type="term" value="P:cell division"/>
    <property type="evidence" value="ECO:0007669"/>
    <property type="project" value="UniProtKB-KW"/>
</dbReference>
<feature type="binding site" evidence="4">
    <location>
        <position position="474"/>
    </location>
    <ligand>
        <name>meso-2,6-diaminopimelate</name>
        <dbReference type="ChEBI" id="CHEBI:57791"/>
    </ligand>
</feature>
<keyword evidence="4 5" id="KW-0961">Cell wall biogenesis/degradation</keyword>
<comment type="similarity">
    <text evidence="1 4">Belongs to the MurCDEF family. MurE subfamily.</text>
</comment>
<keyword evidence="4" id="KW-0963">Cytoplasm</keyword>
<dbReference type="InterPro" id="IPR036615">
    <property type="entry name" value="Mur_ligase_C_dom_sf"/>
</dbReference>
<dbReference type="Gene3D" id="3.40.1190.10">
    <property type="entry name" value="Mur-like, catalytic domain"/>
    <property type="match status" value="1"/>
</dbReference>
<feature type="domain" description="Mur ligase C-terminal" evidence="6">
    <location>
        <begin position="340"/>
        <end position="472"/>
    </location>
</feature>
<evidence type="ECO:0000259" key="7">
    <source>
        <dbReference type="Pfam" id="PF08245"/>
    </source>
</evidence>
<evidence type="ECO:0000313" key="10">
    <source>
        <dbReference type="Proteomes" id="UP000033457"/>
    </source>
</evidence>
<evidence type="ECO:0000259" key="6">
    <source>
        <dbReference type="Pfam" id="PF02875"/>
    </source>
</evidence>
<dbReference type="InterPro" id="IPR035911">
    <property type="entry name" value="MurE/MurF_N"/>
</dbReference>
<dbReference type="InterPro" id="IPR004101">
    <property type="entry name" value="Mur_ligase_C"/>
</dbReference>
<dbReference type="OrthoDB" id="9800958at2"/>
<dbReference type="NCBIfam" id="NF001126">
    <property type="entry name" value="PRK00139.1-4"/>
    <property type="match status" value="1"/>
</dbReference>
<keyword evidence="4 5" id="KW-0133">Cell shape</keyword>
<comment type="function">
    <text evidence="4">Catalyzes the addition of meso-diaminopimelic acid to the nucleotide precursor UDP-N-acetylmuramoyl-L-alanyl-D-glutamate (UMAG) in the biosynthesis of bacterial cell-wall peptidoglycan.</text>
</comment>
<accession>A0A0F6R0Y9</accession>
<dbReference type="EMBL" id="CP011312">
    <property type="protein sequence ID" value="AKE41565.1"/>
    <property type="molecule type" value="Genomic_DNA"/>
</dbReference>
<dbReference type="GO" id="GO:0005524">
    <property type="term" value="F:ATP binding"/>
    <property type="evidence" value="ECO:0007669"/>
    <property type="project" value="UniProtKB-UniRule"/>
</dbReference>
<keyword evidence="4" id="KW-0067">ATP-binding</keyword>
<dbReference type="GO" id="GO:0005737">
    <property type="term" value="C:cytoplasm"/>
    <property type="evidence" value="ECO:0007669"/>
    <property type="project" value="UniProtKB-SubCell"/>
</dbReference>
<dbReference type="PANTHER" id="PTHR23135">
    <property type="entry name" value="MUR LIGASE FAMILY MEMBER"/>
    <property type="match status" value="1"/>
</dbReference>
<keyword evidence="4 8" id="KW-0436">Ligase</keyword>
<evidence type="ECO:0000313" key="9">
    <source>
        <dbReference type="EMBL" id="VEH08844.1"/>
    </source>
</evidence>
<feature type="binding site" evidence="4">
    <location>
        <position position="36"/>
    </location>
    <ligand>
        <name>UDP-N-acetyl-alpha-D-muramoyl-L-alanyl-D-glutamate</name>
        <dbReference type="ChEBI" id="CHEBI:83900"/>
    </ligand>
</feature>
<dbReference type="GO" id="GO:0008360">
    <property type="term" value="P:regulation of cell shape"/>
    <property type="evidence" value="ECO:0007669"/>
    <property type="project" value="UniProtKB-KW"/>
</dbReference>
<reference evidence="8 10" key="1">
    <citation type="journal article" date="2015" name="Genome Announc.">
        <title>Complete Genome Sequence of Corynebacterium kutscheri DSM 20755, a Corynebacterial Type Strain with Remarkably Low G+C Content of Chromosomal DNA.</title>
        <authorList>
            <person name="Ruckert C."/>
            <person name="Albersmeier A."/>
            <person name="Winkler A."/>
            <person name="Tauch A."/>
        </authorList>
    </citation>
    <scope>NUCLEOTIDE SEQUENCE [LARGE SCALE GENOMIC DNA]</scope>
    <source>
        <strain evidence="8 10">DSM 20755</strain>
    </source>
</reference>
<comment type="cofactor">
    <cofactor evidence="4">
        <name>Mg(2+)</name>
        <dbReference type="ChEBI" id="CHEBI:18420"/>
    </cofactor>
</comment>
<dbReference type="GO" id="GO:0071555">
    <property type="term" value="P:cell wall organization"/>
    <property type="evidence" value="ECO:0007669"/>
    <property type="project" value="UniProtKB-KW"/>
</dbReference>
<dbReference type="Proteomes" id="UP000271380">
    <property type="component" value="Chromosome"/>
</dbReference>
<feature type="binding site" evidence="4">
    <location>
        <begin position="118"/>
        <end position="124"/>
    </location>
    <ligand>
        <name>ATP</name>
        <dbReference type="ChEBI" id="CHEBI:30616"/>
    </ligand>
</feature>
<feature type="binding site" evidence="4">
    <location>
        <position position="187"/>
    </location>
    <ligand>
        <name>UDP-N-acetyl-alpha-D-muramoyl-L-alanyl-D-glutamate</name>
        <dbReference type="ChEBI" id="CHEBI:83900"/>
    </ligand>
</feature>
<feature type="modified residue" description="N6-carboxylysine" evidence="4">
    <location>
        <position position="227"/>
    </location>
</feature>
<feature type="short sequence motif" description="Meso-diaminopimelate recognition motif" evidence="4">
    <location>
        <begin position="413"/>
        <end position="416"/>
    </location>
</feature>
<feature type="binding site" evidence="4">
    <location>
        <begin position="413"/>
        <end position="416"/>
    </location>
    <ligand>
        <name>meso-2,6-diaminopimelate</name>
        <dbReference type="ChEBI" id="CHEBI:57791"/>
    </ligand>
</feature>
<sequence length="501" mass="53034">MSTTVGQISTLIQATLHAAEVRLAEEIPISAIGLDSRQLPEGGLFAALPGTRNHGAHYAGSTAAAAILSDAEGTKILRELGETRPILEVADIRAVLGYVAAEVYDHPSEKMTIIGITGTSGKTTTSYLLETGLIAAGYSVGLIGTTGTRINGKPVPTQLTTPEAPTLQALFARMLNDGVTHVVMEVSSHALSLGRTVGTHFKVAGFTNLSQDHLDFHSTMEEYFAAKALFFEPTSDKRAQTSVICVDDPWGEKMAQRAINPIRVSTTNNHGDVIAHAIESDPTGAQSFQLRAGNKDYHVVLPLPGIFNVANASLALAIAENIGVDMSAVIDGMSQVSVPGRMQRIDAGQEFLAVVDYAHKPAAIAAVLETIRNQISGRIGIVIGAGGDRDAAKRPIMGAESVRRADLVIVTDDNPRSEDPAVIRQAVLAGAYAIQQERPEVEIAEIGDRRKAIAAAISWAQPGDAVIVAGKGHEVGQLIAGVNHHFDDREEVQAALQRISQ</sequence>
<dbReference type="Gene3D" id="3.90.190.20">
    <property type="entry name" value="Mur ligase, C-terminal domain"/>
    <property type="match status" value="1"/>
</dbReference>
<dbReference type="UniPathway" id="UPA00219"/>
<comment type="caution">
    <text evidence="4">Lacks conserved residue(s) required for the propagation of feature annotation.</text>
</comment>
<name>A0A0F6R0Y9_9CORY</name>
<dbReference type="PANTHER" id="PTHR23135:SF4">
    <property type="entry name" value="UDP-N-ACETYLMURAMOYL-L-ALANYL-D-GLUTAMATE--2,6-DIAMINOPIMELATE LIGASE MURE HOMOLOG, CHLOROPLASTIC"/>
    <property type="match status" value="1"/>
</dbReference>
<evidence type="ECO:0000256" key="4">
    <source>
        <dbReference type="HAMAP-Rule" id="MF_00208"/>
    </source>
</evidence>
<dbReference type="NCBIfam" id="TIGR01085">
    <property type="entry name" value="murE"/>
    <property type="match status" value="1"/>
</dbReference>
<dbReference type="RefSeq" id="WP_046439912.1">
    <property type="nucleotide sequence ID" value="NZ_CP011312.1"/>
</dbReference>
<dbReference type="Proteomes" id="UP000033457">
    <property type="component" value="Chromosome"/>
</dbReference>
<dbReference type="HAMAP" id="MF_00208">
    <property type="entry name" value="MurE"/>
    <property type="match status" value="1"/>
</dbReference>
<dbReference type="SUPFAM" id="SSF53244">
    <property type="entry name" value="MurD-like peptide ligases, peptide-binding domain"/>
    <property type="match status" value="1"/>
</dbReference>
<feature type="binding site" evidence="4">
    <location>
        <position position="389"/>
    </location>
    <ligand>
        <name>meso-2,6-diaminopimelate</name>
        <dbReference type="ChEBI" id="CHEBI:57791"/>
    </ligand>
</feature>
<evidence type="ECO:0000256" key="5">
    <source>
        <dbReference type="RuleBase" id="RU004135"/>
    </source>
</evidence>
<comment type="PTM">
    <text evidence="4">Carboxylation is probably crucial for Mg(2+) binding and, consequently, for the gamma-phosphate positioning of ATP.</text>
</comment>
<dbReference type="EMBL" id="LR134377">
    <property type="protein sequence ID" value="VEH08844.1"/>
    <property type="molecule type" value="Genomic_DNA"/>
</dbReference>
<feature type="binding site" evidence="4">
    <location>
        <begin position="160"/>
        <end position="161"/>
    </location>
    <ligand>
        <name>UDP-N-acetyl-alpha-D-muramoyl-L-alanyl-D-glutamate</name>
        <dbReference type="ChEBI" id="CHEBI:83900"/>
    </ligand>
</feature>
<keyword evidence="4" id="KW-0547">Nucleotide-binding</keyword>
<dbReference type="Pfam" id="PF08245">
    <property type="entry name" value="Mur_ligase_M"/>
    <property type="match status" value="1"/>
</dbReference>
<dbReference type="GO" id="GO:0009252">
    <property type="term" value="P:peptidoglycan biosynthetic process"/>
    <property type="evidence" value="ECO:0007669"/>
    <property type="project" value="UniProtKB-UniRule"/>
</dbReference>
<evidence type="ECO:0000256" key="2">
    <source>
        <dbReference type="ARBA" id="ARBA00022618"/>
    </source>
</evidence>
<evidence type="ECO:0000256" key="1">
    <source>
        <dbReference type="ARBA" id="ARBA00005898"/>
    </source>
</evidence>
<keyword evidence="4 5" id="KW-0573">Peptidoglycan synthesis</keyword>
<dbReference type="InterPro" id="IPR013221">
    <property type="entry name" value="Mur_ligase_cen"/>
</dbReference>
<keyword evidence="4" id="KW-0460">Magnesium</keyword>
<keyword evidence="10" id="KW-1185">Reference proteome</keyword>
<keyword evidence="3 4" id="KW-0131">Cell cycle</keyword>
<feature type="binding site" evidence="4">
    <location>
        <position position="470"/>
    </location>
    <ligand>
        <name>meso-2,6-diaminopimelate</name>
        <dbReference type="ChEBI" id="CHEBI:57791"/>
    </ligand>
</feature>
<dbReference type="EC" id="6.3.2.13" evidence="4"/>
<dbReference type="Gene3D" id="3.40.1390.10">
    <property type="entry name" value="MurE/MurF, N-terminal domain"/>
    <property type="match status" value="1"/>
</dbReference>
<dbReference type="STRING" id="35755.UL82_07000"/>
<feature type="binding site" evidence="4">
    <location>
        <position position="195"/>
    </location>
    <ligand>
        <name>UDP-N-acetyl-alpha-D-muramoyl-L-alanyl-D-glutamate</name>
        <dbReference type="ChEBI" id="CHEBI:83900"/>
    </ligand>
</feature>
<protein>
    <recommendedName>
        <fullName evidence="4">UDP-N-acetylmuramoyl-L-alanyl-D-glutamate--2,6-diaminopimelate ligase</fullName>
        <ecNumber evidence="4">6.3.2.13</ecNumber>
    </recommendedName>
    <alternativeName>
        <fullName evidence="4">Meso-A2pm-adding enzyme</fullName>
    </alternativeName>
    <alternativeName>
        <fullName evidence="4">Meso-diaminopimelate-adding enzyme</fullName>
    </alternativeName>
    <alternativeName>
        <fullName evidence="4">UDP-MurNAc-L-Ala-D-Glu:meso-diaminopimelate ligase</fullName>
    </alternativeName>
    <alternativeName>
        <fullName evidence="4">UDP-MurNAc-tripeptide synthetase</fullName>
    </alternativeName>
    <alternativeName>
        <fullName evidence="4">UDP-N-acetylmuramyl-tripeptide synthetase</fullName>
    </alternativeName>
</protein>
<feature type="domain" description="Mur ligase central" evidence="7">
    <location>
        <begin position="116"/>
        <end position="319"/>
    </location>
</feature>
<organism evidence="8 10">
    <name type="scientific">Corynebacterium kutscheri</name>
    <dbReference type="NCBI Taxonomy" id="35755"/>
    <lineage>
        <taxon>Bacteria</taxon>
        <taxon>Bacillati</taxon>
        <taxon>Actinomycetota</taxon>
        <taxon>Actinomycetes</taxon>
        <taxon>Mycobacteriales</taxon>
        <taxon>Corynebacteriaceae</taxon>
        <taxon>Corynebacterium</taxon>
    </lineage>
</organism>
<dbReference type="GO" id="GO:0000287">
    <property type="term" value="F:magnesium ion binding"/>
    <property type="evidence" value="ECO:0007669"/>
    <property type="project" value="UniProtKB-UniRule"/>
</dbReference>
<evidence type="ECO:0000313" key="8">
    <source>
        <dbReference type="EMBL" id="AKE41565.1"/>
    </source>
</evidence>
<dbReference type="NCBIfam" id="NF001124">
    <property type="entry name" value="PRK00139.1-2"/>
    <property type="match status" value="1"/>
</dbReference>
<evidence type="ECO:0000256" key="3">
    <source>
        <dbReference type="ARBA" id="ARBA00023306"/>
    </source>
</evidence>
<dbReference type="GO" id="GO:0008765">
    <property type="term" value="F:UDP-N-acetylmuramoylalanyl-D-glutamate-2,6-diaminopimelate ligase activity"/>
    <property type="evidence" value="ECO:0007669"/>
    <property type="project" value="UniProtKB-UniRule"/>
</dbReference>
<comment type="pathway">
    <text evidence="4 5">Cell wall biogenesis; peptidoglycan biosynthesis.</text>
</comment>
<dbReference type="Pfam" id="PF02875">
    <property type="entry name" value="Mur_ligase_C"/>
    <property type="match status" value="1"/>
</dbReference>
<dbReference type="KEGG" id="cku:UL82_07000"/>
<dbReference type="InterPro" id="IPR005761">
    <property type="entry name" value="UDP-N-AcMur-Glu-dNH2Pim_ligase"/>
</dbReference>
<comment type="subcellular location">
    <subcellularLocation>
        <location evidence="4 5">Cytoplasm</location>
    </subcellularLocation>
</comment>
<dbReference type="SUPFAM" id="SSF63418">
    <property type="entry name" value="MurE/MurF N-terminal domain"/>
    <property type="match status" value="1"/>
</dbReference>